<accession>A0ABS4JDR8</accession>
<gene>
    <name evidence="1" type="ORF">J2Z69_000871</name>
</gene>
<protein>
    <submittedName>
        <fullName evidence="1">Uncharacterized protein</fullName>
    </submittedName>
</protein>
<name>A0ABS4JDR8_9BACL</name>
<evidence type="ECO:0000313" key="2">
    <source>
        <dbReference type="Proteomes" id="UP001519288"/>
    </source>
</evidence>
<keyword evidence="2" id="KW-1185">Reference proteome</keyword>
<sequence>MIKGIEKDLASGLLCSENGEYAEITVLIPKRSHLGAVDLNEVGSSG</sequence>
<comment type="caution">
    <text evidence="1">The sequence shown here is derived from an EMBL/GenBank/DDBJ whole genome shotgun (WGS) entry which is preliminary data.</text>
</comment>
<organism evidence="1 2">
    <name type="scientific">Paenibacillus shirakamiensis</name>
    <dbReference type="NCBI Taxonomy" id="1265935"/>
    <lineage>
        <taxon>Bacteria</taxon>
        <taxon>Bacillati</taxon>
        <taxon>Bacillota</taxon>
        <taxon>Bacilli</taxon>
        <taxon>Bacillales</taxon>
        <taxon>Paenibacillaceae</taxon>
        <taxon>Paenibacillus</taxon>
    </lineage>
</organism>
<proteinExistence type="predicted"/>
<evidence type="ECO:0000313" key="1">
    <source>
        <dbReference type="EMBL" id="MBP1999852.1"/>
    </source>
</evidence>
<reference evidence="1 2" key="1">
    <citation type="submission" date="2021-03" db="EMBL/GenBank/DDBJ databases">
        <title>Genomic Encyclopedia of Type Strains, Phase IV (KMG-IV): sequencing the most valuable type-strain genomes for metagenomic binning, comparative biology and taxonomic classification.</title>
        <authorList>
            <person name="Goeker M."/>
        </authorList>
    </citation>
    <scope>NUCLEOTIDE SEQUENCE [LARGE SCALE GENOMIC DNA]</scope>
    <source>
        <strain evidence="1 2">DSM 26806</strain>
    </source>
</reference>
<dbReference type="Proteomes" id="UP001519288">
    <property type="component" value="Unassembled WGS sequence"/>
</dbReference>
<dbReference type="EMBL" id="JAGGLD010000001">
    <property type="protein sequence ID" value="MBP1999852.1"/>
    <property type="molecule type" value="Genomic_DNA"/>
</dbReference>